<feature type="domain" description="DUF1553" evidence="2">
    <location>
        <begin position="501"/>
        <end position="726"/>
    </location>
</feature>
<dbReference type="Proteomes" id="UP000320176">
    <property type="component" value="Unassembled WGS sequence"/>
</dbReference>
<gene>
    <name evidence="3" type="ORF">Pla52n_57980</name>
</gene>
<dbReference type="Gene3D" id="2.60.40.1080">
    <property type="match status" value="1"/>
</dbReference>
<evidence type="ECO:0000313" key="4">
    <source>
        <dbReference type="Proteomes" id="UP000320176"/>
    </source>
</evidence>
<feature type="domain" description="DUF1549" evidence="1">
    <location>
        <begin position="267"/>
        <end position="448"/>
    </location>
</feature>
<sequence length="755" mass="84217">MCSQPPASPRWPTWSTRGPILACWFLAINFATWCCSSSHGAEPGSVSLASAIHQPISFQLDIQPILTARGCNAGACHGKQRGQNGFQLSLLGFDSEFDHNAIVRSSRGRRLSLTAPHESLLLQKATATVPHGGGVKIEPGSSDHLTLLRWIEQGAKRSVPNEPVLESVVLGNDEFVMSSGQTAELSLTATYSDGSQRTVTSQATYLSNDPAVVSVDAAGRMLAGSLPGETAIMARYMNHICVANAQIPREQEIPASVFHDLPRNGFIDELVFAKLQSLRIKPSEPAEEWVFLRRVFTDLIGRLPRPEEAREFLESADPGKREHLVDWLLSQREYADHWANQWADLLRPNPYRVGIKAVLNYDNWIRQQFRENLSHDEFARRLVTARGSTWRNGAVTLYRDRRSPDEMATLVSQLLLGVRLECAKCHHHPFESYSQADFYQFAAFFGKVAHRGTGLSPPISGGEEIIWTSESGTVKHPVSGEIMTPTPLFGSVDLSQHDDPRVALAQWMTTDNPLFAKVHVNRLWAHMMGRGLVEPVDDLRSTNPPSNPQLLDALADHFREIGYDQKQMLRTIALSNVYALSSIPNETNSSDRLNHSRHYRQRLRAEILSDAISDITLTPTSFTAMPTQSKANQIWTTRVDSVFLDTFGRPNENQDPPCERIPDTSVTQTLHLMNSRELSGRITNDDGRVAQLASSDRSATEIIDELYLAVYSRYPSEGERQYAESLIATAGENRRGAIEDLMWAMLNTPEFSIQN</sequence>
<evidence type="ECO:0008006" key="5">
    <source>
        <dbReference type="Google" id="ProtNLM"/>
    </source>
</evidence>
<keyword evidence="4" id="KW-1185">Reference proteome</keyword>
<dbReference type="PANTHER" id="PTHR35889:SF3">
    <property type="entry name" value="F-BOX DOMAIN-CONTAINING PROTEIN"/>
    <property type="match status" value="1"/>
</dbReference>
<protein>
    <recommendedName>
        <fullName evidence="5">Bacterial Ig-like domain (Group 2)</fullName>
    </recommendedName>
</protein>
<evidence type="ECO:0000259" key="2">
    <source>
        <dbReference type="Pfam" id="PF07587"/>
    </source>
</evidence>
<name>A0A5C6A353_9BACT</name>
<evidence type="ECO:0000259" key="1">
    <source>
        <dbReference type="Pfam" id="PF07583"/>
    </source>
</evidence>
<evidence type="ECO:0000313" key="3">
    <source>
        <dbReference type="EMBL" id="TWT93969.1"/>
    </source>
</evidence>
<dbReference type="AlphaFoldDB" id="A0A5C6A353"/>
<dbReference type="Pfam" id="PF07587">
    <property type="entry name" value="PSD1"/>
    <property type="match status" value="1"/>
</dbReference>
<dbReference type="InterPro" id="IPR011444">
    <property type="entry name" value="DUF1549"/>
</dbReference>
<comment type="caution">
    <text evidence="3">The sequence shown here is derived from an EMBL/GenBank/DDBJ whole genome shotgun (WGS) entry which is preliminary data.</text>
</comment>
<dbReference type="InterPro" id="IPR022655">
    <property type="entry name" value="DUF1553"/>
</dbReference>
<dbReference type="OrthoDB" id="289126at2"/>
<dbReference type="PANTHER" id="PTHR35889">
    <property type="entry name" value="CYCLOINULO-OLIGOSACCHARIDE FRUCTANOTRANSFERASE-RELATED"/>
    <property type="match status" value="1"/>
</dbReference>
<reference evidence="3 4" key="1">
    <citation type="submission" date="2019-02" db="EMBL/GenBank/DDBJ databases">
        <title>Deep-cultivation of Planctomycetes and their phenomic and genomic characterization uncovers novel biology.</title>
        <authorList>
            <person name="Wiegand S."/>
            <person name="Jogler M."/>
            <person name="Boedeker C."/>
            <person name="Pinto D."/>
            <person name="Vollmers J."/>
            <person name="Rivas-Marin E."/>
            <person name="Kohn T."/>
            <person name="Peeters S.H."/>
            <person name="Heuer A."/>
            <person name="Rast P."/>
            <person name="Oberbeckmann S."/>
            <person name="Bunk B."/>
            <person name="Jeske O."/>
            <person name="Meyerdierks A."/>
            <person name="Storesund J.E."/>
            <person name="Kallscheuer N."/>
            <person name="Luecker S."/>
            <person name="Lage O.M."/>
            <person name="Pohl T."/>
            <person name="Merkel B.J."/>
            <person name="Hornburger P."/>
            <person name="Mueller R.-W."/>
            <person name="Bruemmer F."/>
            <person name="Labrenz M."/>
            <person name="Spormann A.M."/>
            <person name="Op Den Camp H."/>
            <person name="Overmann J."/>
            <person name="Amann R."/>
            <person name="Jetten M.S.M."/>
            <person name="Mascher T."/>
            <person name="Medema M.H."/>
            <person name="Devos D.P."/>
            <person name="Kaster A.-K."/>
            <person name="Ovreas L."/>
            <person name="Rohde M."/>
            <person name="Galperin M.Y."/>
            <person name="Jogler C."/>
        </authorList>
    </citation>
    <scope>NUCLEOTIDE SEQUENCE [LARGE SCALE GENOMIC DNA]</scope>
    <source>
        <strain evidence="3 4">Pla52n</strain>
    </source>
</reference>
<dbReference type="Pfam" id="PF07583">
    <property type="entry name" value="PSCyt2"/>
    <property type="match status" value="1"/>
</dbReference>
<accession>A0A5C6A353</accession>
<organism evidence="3 4">
    <name type="scientific">Stieleria varia</name>
    <dbReference type="NCBI Taxonomy" id="2528005"/>
    <lineage>
        <taxon>Bacteria</taxon>
        <taxon>Pseudomonadati</taxon>
        <taxon>Planctomycetota</taxon>
        <taxon>Planctomycetia</taxon>
        <taxon>Pirellulales</taxon>
        <taxon>Pirellulaceae</taxon>
        <taxon>Stieleria</taxon>
    </lineage>
</organism>
<dbReference type="RefSeq" id="WP_146522756.1">
    <property type="nucleotide sequence ID" value="NZ_CP151726.1"/>
</dbReference>
<proteinExistence type="predicted"/>
<dbReference type="EMBL" id="SJPN01000008">
    <property type="protein sequence ID" value="TWT93969.1"/>
    <property type="molecule type" value="Genomic_DNA"/>
</dbReference>